<dbReference type="InterPro" id="IPR023298">
    <property type="entry name" value="ATPase_P-typ_TM_dom_sf"/>
</dbReference>
<dbReference type="Pfam" id="PF00403">
    <property type="entry name" value="HMA"/>
    <property type="match status" value="1"/>
</dbReference>
<dbReference type="InterPro" id="IPR001757">
    <property type="entry name" value="P_typ_ATPase"/>
</dbReference>
<dbReference type="GO" id="GO:0005886">
    <property type="term" value="C:plasma membrane"/>
    <property type="evidence" value="ECO:0007669"/>
    <property type="project" value="UniProtKB-SubCell"/>
</dbReference>
<dbReference type="Proteomes" id="UP000283587">
    <property type="component" value="Unassembled WGS sequence"/>
</dbReference>
<dbReference type="InterPro" id="IPR006121">
    <property type="entry name" value="HMA_dom"/>
</dbReference>
<evidence type="ECO:0000256" key="12">
    <source>
        <dbReference type="ARBA" id="ARBA00022989"/>
    </source>
</evidence>
<evidence type="ECO:0000256" key="8">
    <source>
        <dbReference type="ARBA" id="ARBA00022741"/>
    </source>
</evidence>
<dbReference type="PANTHER" id="PTHR43520:SF5">
    <property type="entry name" value="CATION-TRANSPORTING P-TYPE ATPASE-RELATED"/>
    <property type="match status" value="1"/>
</dbReference>
<dbReference type="PANTHER" id="PTHR43520">
    <property type="entry name" value="ATP7, ISOFORM B"/>
    <property type="match status" value="1"/>
</dbReference>
<feature type="transmembrane region" description="Helical" evidence="15">
    <location>
        <begin position="117"/>
        <end position="140"/>
    </location>
</feature>
<evidence type="ECO:0000256" key="3">
    <source>
        <dbReference type="ARBA" id="ARBA00022448"/>
    </source>
</evidence>
<evidence type="ECO:0000256" key="2">
    <source>
        <dbReference type="ARBA" id="ARBA00006024"/>
    </source>
</evidence>
<dbReference type="InterPro" id="IPR036412">
    <property type="entry name" value="HAD-like_sf"/>
</dbReference>
<dbReference type="PROSITE" id="PS50846">
    <property type="entry name" value="HMA_2"/>
    <property type="match status" value="1"/>
</dbReference>
<dbReference type="CDD" id="cd00371">
    <property type="entry name" value="HMA"/>
    <property type="match status" value="1"/>
</dbReference>
<dbReference type="PRINTS" id="PR00119">
    <property type="entry name" value="CATATPASE"/>
</dbReference>
<evidence type="ECO:0000256" key="11">
    <source>
        <dbReference type="ARBA" id="ARBA00022967"/>
    </source>
</evidence>
<dbReference type="Gene3D" id="3.30.70.100">
    <property type="match status" value="1"/>
</dbReference>
<organism evidence="17 18">
    <name type="scientific">Paracoccus siganidrum</name>
    <dbReference type="NCBI Taxonomy" id="1276757"/>
    <lineage>
        <taxon>Bacteria</taxon>
        <taxon>Pseudomonadati</taxon>
        <taxon>Pseudomonadota</taxon>
        <taxon>Alphaproteobacteria</taxon>
        <taxon>Rhodobacterales</taxon>
        <taxon>Paracoccaceae</taxon>
        <taxon>Paracoccus</taxon>
    </lineage>
</organism>
<evidence type="ECO:0000256" key="7">
    <source>
        <dbReference type="ARBA" id="ARBA00022723"/>
    </source>
</evidence>
<dbReference type="InterPro" id="IPR036163">
    <property type="entry name" value="HMA_dom_sf"/>
</dbReference>
<reference evidence="18" key="1">
    <citation type="submission" date="2018-09" db="EMBL/GenBank/DDBJ databases">
        <title>Paracoccus onubensis nov. sp. a moderate halophilic bacterium isolated from Gruta de las Maravillas (Aracena, Spain).</title>
        <authorList>
            <person name="Jurado V."/>
            <person name="Gutierrez-Patricio S."/>
            <person name="Gonzalez-Pimentel J.L."/>
            <person name="Miller A.Z."/>
            <person name="Laiz L."/>
            <person name="Saiz-Jimenez C."/>
        </authorList>
    </citation>
    <scope>NUCLEOTIDE SEQUENCE [LARGE SCALE GENOMIC DNA]</scope>
    <source>
        <strain evidence="18">DSM 26381</strain>
    </source>
</reference>
<dbReference type="InterPro" id="IPR018303">
    <property type="entry name" value="ATPase_P-typ_P_site"/>
</dbReference>
<keyword evidence="7 15" id="KW-0479">Metal-binding</keyword>
<name>A0A419A580_9RHOB</name>
<dbReference type="InterPro" id="IPR059000">
    <property type="entry name" value="ATPase_P-type_domA"/>
</dbReference>
<feature type="transmembrane region" description="Helical" evidence="15">
    <location>
        <begin position="386"/>
        <end position="405"/>
    </location>
</feature>
<keyword evidence="12 15" id="KW-1133">Transmembrane helix</keyword>
<dbReference type="SUPFAM" id="SSF56784">
    <property type="entry name" value="HAD-like"/>
    <property type="match status" value="1"/>
</dbReference>
<dbReference type="NCBIfam" id="TIGR01494">
    <property type="entry name" value="ATPase_P-type"/>
    <property type="match status" value="2"/>
</dbReference>
<dbReference type="Gene3D" id="3.40.1110.10">
    <property type="entry name" value="Calcium-transporting ATPase, cytoplasmic domain N"/>
    <property type="match status" value="1"/>
</dbReference>
<dbReference type="Gene3D" id="2.70.150.10">
    <property type="entry name" value="Calcium-transporting ATPase, cytoplasmic transduction domain A"/>
    <property type="match status" value="1"/>
</dbReference>
<feature type="transmembrane region" description="Helical" evidence="15">
    <location>
        <begin position="707"/>
        <end position="723"/>
    </location>
</feature>
<gene>
    <name evidence="17" type="primary">cadA</name>
    <name evidence="17" type="ORF">D3P05_13325</name>
</gene>
<sequence length="751" mass="78091">MAELSAARISACPACDAAPLAERLAETRQAQADGTLILSLPTAHCATCITDVERALLARPGVRAARVNLTLRRVTVDAPGLTAEDLIAVLAAIGYEAHELDPDALSATAADRQGRDLLMRIGVSGFAMMNIMILSVAVWSGAEAATRDLFHWISGAIALPTVVFAGQPFFASAWRALKARRLGMDVPISLALILATAISFFETLHSGHHAYFDAAVMLCFFLLIGRYLDHRTRAIARSAAAELSALEVPRATLLRTPSKYLAGGPGDARSPGLATHDMAEEIVPVATLRPGDLIRIRPGGRIPADGEIIEGHSEIDRALLTGETLPVPAAPGLALSAGEVNLTGPLVMRVTAAGRDSSLSRLTALVEAAESARGRYTSLAERASRGYSPAVHLLAAASFAGWFWATGDLRLAVNIAAAVLIITCPCALGLAVPAVVTTASGRLFRRGLLIKDGTALERLADVDTVVFDKTGTLTLGQPKLLSCDVLPHDLRPVALALALASAHPLSQALAEALAGTAPAALDDLREQPGFGVAARWQGRPVRLGRADWLGASDSSDSAASATWLGIGDQAPIRLDFTDSLRPGAAECVARLREDGARVILLSGDRPAAVADIAARLGIGEWHAGVAPQEKAAMVAELGGQGTHVLMVGDGLNDTAALASAHASISPASALDAARVASDMVLTGKDLAPVADALLTARAATRRIRENFAISIAYNIIAVPVAIAGFATPLLAALAMSVSSITVTLNALRLRK</sequence>
<protein>
    <submittedName>
        <fullName evidence="17">Cadmium-translocating P-type ATPase</fullName>
        <ecNumber evidence="17">3.6.3.3</ecNumber>
    </submittedName>
</protein>
<evidence type="ECO:0000256" key="10">
    <source>
        <dbReference type="ARBA" id="ARBA00022842"/>
    </source>
</evidence>
<dbReference type="Gene3D" id="3.40.50.1000">
    <property type="entry name" value="HAD superfamily/HAD-like"/>
    <property type="match status" value="1"/>
</dbReference>
<dbReference type="GO" id="GO:0016887">
    <property type="term" value="F:ATP hydrolysis activity"/>
    <property type="evidence" value="ECO:0007669"/>
    <property type="project" value="InterPro"/>
</dbReference>
<keyword evidence="3" id="KW-0813">Transport</keyword>
<dbReference type="GO" id="GO:0043682">
    <property type="term" value="F:P-type divalent copper transporter activity"/>
    <property type="evidence" value="ECO:0007669"/>
    <property type="project" value="TreeGrafter"/>
</dbReference>
<dbReference type="NCBIfam" id="TIGR01525">
    <property type="entry name" value="ATPase-IB_hvy"/>
    <property type="match status" value="1"/>
</dbReference>
<dbReference type="GO" id="GO:0005524">
    <property type="term" value="F:ATP binding"/>
    <property type="evidence" value="ECO:0007669"/>
    <property type="project" value="UniProtKB-UniRule"/>
</dbReference>
<dbReference type="InterPro" id="IPR027256">
    <property type="entry name" value="P-typ_ATPase_IB"/>
</dbReference>
<keyword evidence="10" id="KW-0460">Magnesium</keyword>
<evidence type="ECO:0000259" key="16">
    <source>
        <dbReference type="PROSITE" id="PS50846"/>
    </source>
</evidence>
<dbReference type="Pfam" id="PF00702">
    <property type="entry name" value="Hydrolase"/>
    <property type="match status" value="1"/>
</dbReference>
<dbReference type="PROSITE" id="PS00154">
    <property type="entry name" value="ATPASE_E1_E2"/>
    <property type="match status" value="1"/>
</dbReference>
<keyword evidence="9 15" id="KW-0067">ATP-binding</keyword>
<evidence type="ECO:0000256" key="14">
    <source>
        <dbReference type="ARBA" id="ARBA00023136"/>
    </source>
</evidence>
<keyword evidence="18" id="KW-1185">Reference proteome</keyword>
<evidence type="ECO:0000313" key="17">
    <source>
        <dbReference type="EMBL" id="RJL11259.1"/>
    </source>
</evidence>
<feature type="transmembrane region" description="Helical" evidence="15">
    <location>
        <begin position="729"/>
        <end position="747"/>
    </location>
</feature>
<keyword evidence="6 15" id="KW-0812">Transmembrane</keyword>
<evidence type="ECO:0000256" key="15">
    <source>
        <dbReference type="RuleBase" id="RU362081"/>
    </source>
</evidence>
<keyword evidence="17" id="KW-0378">Hydrolase</keyword>
<dbReference type="InterPro" id="IPR017969">
    <property type="entry name" value="Heavy-metal-associated_CS"/>
</dbReference>
<evidence type="ECO:0000256" key="5">
    <source>
        <dbReference type="ARBA" id="ARBA00022553"/>
    </source>
</evidence>
<dbReference type="OrthoDB" id="9807843at2"/>
<keyword evidence="8 15" id="KW-0547">Nucleotide-binding</keyword>
<evidence type="ECO:0000256" key="4">
    <source>
        <dbReference type="ARBA" id="ARBA00022475"/>
    </source>
</evidence>
<proteinExistence type="inferred from homology"/>
<dbReference type="RefSeq" id="WP_119898651.1">
    <property type="nucleotide sequence ID" value="NZ_QNRC01000008.1"/>
</dbReference>
<evidence type="ECO:0000256" key="6">
    <source>
        <dbReference type="ARBA" id="ARBA00022692"/>
    </source>
</evidence>
<dbReference type="GO" id="GO:0055070">
    <property type="term" value="P:copper ion homeostasis"/>
    <property type="evidence" value="ECO:0007669"/>
    <property type="project" value="TreeGrafter"/>
</dbReference>
<dbReference type="InterPro" id="IPR023299">
    <property type="entry name" value="ATPase_P-typ_cyto_dom_N"/>
</dbReference>
<feature type="transmembrane region" description="Helical" evidence="15">
    <location>
        <begin position="152"/>
        <end position="174"/>
    </location>
</feature>
<dbReference type="PROSITE" id="PS01047">
    <property type="entry name" value="HMA_1"/>
    <property type="match status" value="1"/>
</dbReference>
<evidence type="ECO:0000256" key="9">
    <source>
        <dbReference type="ARBA" id="ARBA00022840"/>
    </source>
</evidence>
<keyword evidence="11" id="KW-1278">Translocase</keyword>
<dbReference type="NCBIfam" id="TIGR01512">
    <property type="entry name" value="ATPase-IB2_Cd"/>
    <property type="match status" value="1"/>
</dbReference>
<dbReference type="InterPro" id="IPR008250">
    <property type="entry name" value="ATPase_P-typ_transduc_dom_A_sf"/>
</dbReference>
<keyword evidence="13" id="KW-0406">Ion transport</keyword>
<dbReference type="Pfam" id="PF00122">
    <property type="entry name" value="E1-E2_ATPase"/>
    <property type="match status" value="1"/>
</dbReference>
<evidence type="ECO:0000256" key="1">
    <source>
        <dbReference type="ARBA" id="ARBA00004651"/>
    </source>
</evidence>
<dbReference type="SUPFAM" id="SSF81653">
    <property type="entry name" value="Calcium ATPase, transduction domain A"/>
    <property type="match status" value="1"/>
</dbReference>
<dbReference type="EC" id="3.6.3.3" evidence="17"/>
<comment type="similarity">
    <text evidence="2 15">Belongs to the cation transport ATPase (P-type) (TC 3.A.3) family. Type IB subfamily.</text>
</comment>
<feature type="transmembrane region" description="Helical" evidence="15">
    <location>
        <begin position="210"/>
        <end position="228"/>
    </location>
</feature>
<feature type="transmembrane region" description="Helical" evidence="15">
    <location>
        <begin position="411"/>
        <end position="436"/>
    </location>
</feature>
<comment type="subcellular location">
    <subcellularLocation>
        <location evidence="1">Cell membrane</location>
        <topology evidence="1">Multi-pass membrane protein</topology>
    </subcellularLocation>
</comment>
<evidence type="ECO:0000256" key="13">
    <source>
        <dbReference type="ARBA" id="ARBA00023065"/>
    </source>
</evidence>
<dbReference type="SUPFAM" id="SSF81665">
    <property type="entry name" value="Calcium ATPase, transmembrane domain M"/>
    <property type="match status" value="1"/>
</dbReference>
<evidence type="ECO:0000313" key="18">
    <source>
        <dbReference type="Proteomes" id="UP000283587"/>
    </source>
</evidence>
<dbReference type="GO" id="GO:0005507">
    <property type="term" value="F:copper ion binding"/>
    <property type="evidence" value="ECO:0007669"/>
    <property type="project" value="TreeGrafter"/>
</dbReference>
<keyword evidence="14 15" id="KW-0472">Membrane</keyword>
<keyword evidence="4 15" id="KW-1003">Cell membrane</keyword>
<dbReference type="AlphaFoldDB" id="A0A419A580"/>
<dbReference type="NCBIfam" id="TIGR01511">
    <property type="entry name" value="ATPase-IB1_Cu"/>
    <property type="match status" value="1"/>
</dbReference>
<comment type="caution">
    <text evidence="17">The sequence shown here is derived from an EMBL/GenBank/DDBJ whole genome shotgun (WGS) entry which is preliminary data.</text>
</comment>
<keyword evidence="5" id="KW-0597">Phosphoprotein</keyword>
<feature type="transmembrane region" description="Helical" evidence="15">
    <location>
        <begin position="186"/>
        <end position="204"/>
    </location>
</feature>
<dbReference type="SUPFAM" id="SSF55008">
    <property type="entry name" value="HMA, heavy metal-associated domain"/>
    <property type="match status" value="1"/>
</dbReference>
<feature type="domain" description="HMA" evidence="16">
    <location>
        <begin position="34"/>
        <end position="98"/>
    </location>
</feature>
<dbReference type="EMBL" id="QZEW01000054">
    <property type="protein sequence ID" value="RJL11259.1"/>
    <property type="molecule type" value="Genomic_DNA"/>
</dbReference>
<dbReference type="InterPro" id="IPR023214">
    <property type="entry name" value="HAD_sf"/>
</dbReference>
<accession>A0A419A580</accession>